<dbReference type="InterPro" id="IPR036412">
    <property type="entry name" value="HAD-like_sf"/>
</dbReference>
<dbReference type="SUPFAM" id="SSF56784">
    <property type="entry name" value="HAD-like"/>
    <property type="match status" value="1"/>
</dbReference>
<name>A0A9D7XGQ4_9BACT</name>
<dbReference type="AlphaFoldDB" id="A0A9D7XGQ4"/>
<organism evidence="1 2">
    <name type="scientific">Candidatus Defluviibacterium haderslevense</name>
    <dbReference type="NCBI Taxonomy" id="2981993"/>
    <lineage>
        <taxon>Bacteria</taxon>
        <taxon>Pseudomonadati</taxon>
        <taxon>Bacteroidota</taxon>
        <taxon>Saprospiria</taxon>
        <taxon>Saprospirales</taxon>
        <taxon>Saprospiraceae</taxon>
        <taxon>Candidatus Defluviibacterium</taxon>
    </lineage>
</organism>
<gene>
    <name evidence="1" type="ORF">IPO85_06170</name>
</gene>
<evidence type="ECO:0000313" key="2">
    <source>
        <dbReference type="Proteomes" id="UP000808349"/>
    </source>
</evidence>
<sequence length="142" mass="16611">MDETNKLNLLTDAEGHSLSPVLAPGIKNYLIDIDGTICDDVPNEDPERMKIVLPYVDAQQYINRWYNEGHRIYFFTSRTESLRKITEEWLNKHDFLYHGIVMGKPRGGNYHWIDNHVVASTLFKGKFTPFKKEMIECDVFED</sequence>
<accession>A0A9D7XGQ4</accession>
<comment type="caution">
    <text evidence="1">The sequence shown here is derived from an EMBL/GenBank/DDBJ whole genome shotgun (WGS) entry which is preliminary data.</text>
</comment>
<proteinExistence type="predicted"/>
<protein>
    <submittedName>
        <fullName evidence="1">Phosphoheptose isomerase</fullName>
    </submittedName>
</protein>
<dbReference type="Gene3D" id="3.40.50.1000">
    <property type="entry name" value="HAD superfamily/HAD-like"/>
    <property type="match status" value="1"/>
</dbReference>
<dbReference type="InterPro" id="IPR023214">
    <property type="entry name" value="HAD_sf"/>
</dbReference>
<evidence type="ECO:0000313" key="1">
    <source>
        <dbReference type="EMBL" id="MBK9717087.1"/>
    </source>
</evidence>
<dbReference type="GO" id="GO:0016853">
    <property type="term" value="F:isomerase activity"/>
    <property type="evidence" value="ECO:0007669"/>
    <property type="project" value="UniProtKB-KW"/>
</dbReference>
<reference evidence="1 2" key="1">
    <citation type="submission" date="2020-10" db="EMBL/GenBank/DDBJ databases">
        <title>Connecting structure to function with the recovery of over 1000 high-quality activated sludge metagenome-assembled genomes encoding full-length rRNA genes using long-read sequencing.</title>
        <authorList>
            <person name="Singleton C.M."/>
            <person name="Petriglieri F."/>
            <person name="Kristensen J.M."/>
            <person name="Kirkegaard R.H."/>
            <person name="Michaelsen T.Y."/>
            <person name="Andersen M.H."/>
            <person name="Karst S.M."/>
            <person name="Dueholm M.S."/>
            <person name="Nielsen P.H."/>
            <person name="Albertsen M."/>
        </authorList>
    </citation>
    <scope>NUCLEOTIDE SEQUENCE [LARGE SCALE GENOMIC DNA]</scope>
    <source>
        <strain evidence="1">Ribe_18-Q3-R11-54_BAT3C.373</strain>
    </source>
</reference>
<keyword evidence="1" id="KW-0413">Isomerase</keyword>
<dbReference type="EMBL" id="JADKFW010000004">
    <property type="protein sequence ID" value="MBK9717087.1"/>
    <property type="molecule type" value="Genomic_DNA"/>
</dbReference>
<dbReference type="Proteomes" id="UP000808349">
    <property type="component" value="Unassembled WGS sequence"/>
</dbReference>